<feature type="non-terminal residue" evidence="3">
    <location>
        <position position="659"/>
    </location>
</feature>
<organism evidence="3 4">
    <name type="scientific">Coemansia guatemalensis</name>
    <dbReference type="NCBI Taxonomy" id="2761395"/>
    <lineage>
        <taxon>Eukaryota</taxon>
        <taxon>Fungi</taxon>
        <taxon>Fungi incertae sedis</taxon>
        <taxon>Zoopagomycota</taxon>
        <taxon>Kickxellomycotina</taxon>
        <taxon>Kickxellomycetes</taxon>
        <taxon>Kickxellales</taxon>
        <taxon>Kickxellaceae</taxon>
        <taxon>Coemansia</taxon>
    </lineage>
</organism>
<dbReference type="InterPro" id="IPR020795">
    <property type="entry name" value="ORC3"/>
</dbReference>
<evidence type="ECO:0000313" key="4">
    <source>
        <dbReference type="Proteomes" id="UP001140094"/>
    </source>
</evidence>
<comment type="caution">
    <text evidence="3">The sequence shown here is derived from an EMBL/GenBank/DDBJ whole genome shotgun (WGS) entry which is preliminary data.</text>
</comment>
<proteinExistence type="predicted"/>
<dbReference type="EMBL" id="JANBUO010000394">
    <property type="protein sequence ID" value="KAJ2804509.1"/>
    <property type="molecule type" value="Genomic_DNA"/>
</dbReference>
<keyword evidence="4" id="KW-1185">Reference proteome</keyword>
<accession>A0A9W8LUM5</accession>
<name>A0A9W8LUM5_9FUNG</name>
<dbReference type="GO" id="GO:0005664">
    <property type="term" value="C:nuclear origin of replication recognition complex"/>
    <property type="evidence" value="ECO:0007669"/>
    <property type="project" value="InterPro"/>
</dbReference>
<dbReference type="GO" id="GO:0005656">
    <property type="term" value="C:nuclear pre-replicative complex"/>
    <property type="evidence" value="ECO:0007669"/>
    <property type="project" value="TreeGrafter"/>
</dbReference>
<sequence length="659" mass="73313">MADTYSPVDVFDSMTESTFILKPKTQQKKAGNRRTSKAADSSAVSTNDGYVRLLQGKETRESMELRKQLFKELWNPLEKLLIDIEKQVNNIGIVEVCNFVDTSYKQTDTQEKGRLAQPFAEIAAAVAFAGVNTGDHGKLFQSLQEQLCERGHHVALLESQYCNSLPNMHKCILEQVCGGSRADTEGSGEAEQSQLNGTKAIPYDLSLLKLWWATAVASAKDGHSKRAVIILQDMEGFSPMVVDDFIRIATSYSDAVPIVVVLGLGTSYECVQQTLTKASMSMLNVERFNLQRSRQCIDAAIRHLFVRGETVLSFGAEAYKSLLDQFLLYNFSISGFVKKLKYAAMDFFYAQPLSIVASIVGRSANGACPIRLTSDQIELIRMQRSVQRALEREAEKGAGRAHVHKALTDDAFFQDVVLPQLVCRLSAYRQGYCVGIGLVEAIQSMAPEAAQKPIRTLHYYGLGLQFDECPHWKTLAAVVRRMDMSEMETLLGKLCHVVEQMPPVDWSLVSEDNVNVPGILQSASALLANPDSLSKEDEPFSEEPKRRIRTRTDTDYRSFMMFHSDASDAEIYALEKCCKAVDTALRACLTPYHSVPLNEVFYYRHSHLLDTAFSAQPRAAVQTALGRSHYYINCDCCGPADDDIADGSDSGEDQRIMPT</sequence>
<dbReference type="OrthoDB" id="10265211at2759"/>
<feature type="compositionally biased region" description="Basic residues" evidence="1">
    <location>
        <begin position="25"/>
        <end position="36"/>
    </location>
</feature>
<gene>
    <name evidence="3" type="primary">ORC3</name>
    <name evidence="3" type="ORF">H4R20_002481</name>
</gene>
<feature type="domain" description="Origin recognition complex subunit 3 N-terminal" evidence="2">
    <location>
        <begin position="11"/>
        <end position="355"/>
    </location>
</feature>
<evidence type="ECO:0000256" key="1">
    <source>
        <dbReference type="SAM" id="MobiDB-lite"/>
    </source>
</evidence>
<dbReference type="GO" id="GO:0031261">
    <property type="term" value="C:DNA replication preinitiation complex"/>
    <property type="evidence" value="ECO:0007669"/>
    <property type="project" value="TreeGrafter"/>
</dbReference>
<dbReference type="GO" id="GO:0006270">
    <property type="term" value="P:DNA replication initiation"/>
    <property type="evidence" value="ECO:0007669"/>
    <property type="project" value="TreeGrafter"/>
</dbReference>
<dbReference type="PANTHER" id="PTHR12748:SF0">
    <property type="entry name" value="ORIGIN RECOGNITION COMPLEX SUBUNIT 3"/>
    <property type="match status" value="1"/>
</dbReference>
<feature type="region of interest" description="Disordered" evidence="1">
    <location>
        <begin position="23"/>
        <end position="43"/>
    </location>
</feature>
<reference evidence="3" key="1">
    <citation type="submission" date="2022-07" db="EMBL/GenBank/DDBJ databases">
        <title>Phylogenomic reconstructions and comparative analyses of Kickxellomycotina fungi.</title>
        <authorList>
            <person name="Reynolds N.K."/>
            <person name="Stajich J.E."/>
            <person name="Barry K."/>
            <person name="Grigoriev I.V."/>
            <person name="Crous P."/>
            <person name="Smith M.E."/>
        </authorList>
    </citation>
    <scope>NUCLEOTIDE SEQUENCE</scope>
    <source>
        <strain evidence="3">NRRL 1565</strain>
    </source>
</reference>
<dbReference type="AlphaFoldDB" id="A0A9W8LUM5"/>
<evidence type="ECO:0000313" key="3">
    <source>
        <dbReference type="EMBL" id="KAJ2804509.1"/>
    </source>
</evidence>
<protein>
    <submittedName>
        <fullName evidence="3">Origin recognition complex subunit 3</fullName>
    </submittedName>
</protein>
<dbReference type="Pfam" id="PF07034">
    <property type="entry name" value="ORC3_N"/>
    <property type="match status" value="1"/>
</dbReference>
<evidence type="ECO:0000259" key="2">
    <source>
        <dbReference type="Pfam" id="PF07034"/>
    </source>
</evidence>
<dbReference type="PANTHER" id="PTHR12748">
    <property type="entry name" value="ORIGIN RECOGNITION COMPLEX SUBUNIT 3"/>
    <property type="match status" value="1"/>
</dbReference>
<dbReference type="Proteomes" id="UP001140094">
    <property type="component" value="Unassembled WGS sequence"/>
</dbReference>
<dbReference type="CDD" id="cd20704">
    <property type="entry name" value="Orc3"/>
    <property type="match status" value="1"/>
</dbReference>
<dbReference type="GO" id="GO:0003688">
    <property type="term" value="F:DNA replication origin binding"/>
    <property type="evidence" value="ECO:0007669"/>
    <property type="project" value="TreeGrafter"/>
</dbReference>
<dbReference type="InterPro" id="IPR045667">
    <property type="entry name" value="ORC3_N"/>
</dbReference>